<dbReference type="SUPFAM" id="SSF53850">
    <property type="entry name" value="Periplasmic binding protein-like II"/>
    <property type="match status" value="1"/>
</dbReference>
<dbReference type="GO" id="GO:0043565">
    <property type="term" value="F:sequence-specific DNA binding"/>
    <property type="evidence" value="ECO:0007669"/>
    <property type="project" value="TreeGrafter"/>
</dbReference>
<feature type="domain" description="HTH lysR-type" evidence="5">
    <location>
        <begin position="2"/>
        <end position="59"/>
    </location>
</feature>
<keyword evidence="2" id="KW-0805">Transcription regulation</keyword>
<comment type="similarity">
    <text evidence="1">Belongs to the LysR transcriptional regulatory family.</text>
</comment>
<dbReference type="CDD" id="cd08432">
    <property type="entry name" value="PBP2_GcdR_TrpI_HvrB_AmpR_like"/>
    <property type="match status" value="1"/>
</dbReference>
<dbReference type="Gene3D" id="1.10.10.10">
    <property type="entry name" value="Winged helix-like DNA-binding domain superfamily/Winged helix DNA-binding domain"/>
    <property type="match status" value="1"/>
</dbReference>
<evidence type="ECO:0000256" key="2">
    <source>
        <dbReference type="ARBA" id="ARBA00023015"/>
    </source>
</evidence>
<name>A0A396RPY6_9SPHN</name>
<keyword evidence="3" id="KW-0238">DNA-binding</keyword>
<accession>A0A396RPY6</accession>
<comment type="caution">
    <text evidence="6">The sequence shown here is derived from an EMBL/GenBank/DDBJ whole genome shotgun (WGS) entry which is preliminary data.</text>
</comment>
<dbReference type="Proteomes" id="UP000266693">
    <property type="component" value="Unassembled WGS sequence"/>
</dbReference>
<reference evidence="6 7" key="1">
    <citation type="submission" date="2018-08" db="EMBL/GenBank/DDBJ databases">
        <title>The multiple taxonomic identification of Sphingomonas gilva.</title>
        <authorList>
            <person name="Zhu D."/>
            <person name="Zheng S."/>
        </authorList>
    </citation>
    <scope>NUCLEOTIDE SEQUENCE [LARGE SCALE GENOMIC DNA]</scope>
    <source>
        <strain evidence="6 7">ZDH117</strain>
    </source>
</reference>
<protein>
    <submittedName>
        <fullName evidence="6">LysR family transcriptional regulator</fullName>
    </submittedName>
</protein>
<evidence type="ECO:0000256" key="4">
    <source>
        <dbReference type="ARBA" id="ARBA00023163"/>
    </source>
</evidence>
<dbReference type="GO" id="GO:0003700">
    <property type="term" value="F:DNA-binding transcription factor activity"/>
    <property type="evidence" value="ECO:0007669"/>
    <property type="project" value="InterPro"/>
</dbReference>
<proteinExistence type="inferred from homology"/>
<gene>
    <name evidence="6" type="ORF">D1610_05255</name>
</gene>
<dbReference type="SUPFAM" id="SSF46785">
    <property type="entry name" value="Winged helix' DNA-binding domain"/>
    <property type="match status" value="1"/>
</dbReference>
<dbReference type="GO" id="GO:0006351">
    <property type="term" value="P:DNA-templated transcription"/>
    <property type="evidence" value="ECO:0007669"/>
    <property type="project" value="TreeGrafter"/>
</dbReference>
<organism evidence="6 7">
    <name type="scientific">Sphingomonas gilva</name>
    <dbReference type="NCBI Taxonomy" id="2305907"/>
    <lineage>
        <taxon>Bacteria</taxon>
        <taxon>Pseudomonadati</taxon>
        <taxon>Pseudomonadota</taxon>
        <taxon>Alphaproteobacteria</taxon>
        <taxon>Sphingomonadales</taxon>
        <taxon>Sphingomonadaceae</taxon>
        <taxon>Sphingomonas</taxon>
    </lineage>
</organism>
<dbReference type="PRINTS" id="PR00039">
    <property type="entry name" value="HTHLYSR"/>
</dbReference>
<keyword evidence="4" id="KW-0804">Transcription</keyword>
<sequence>MPPLAAVRVFEAAARHANFTRAAEELGMTQAGVSQQVRLLEDRLGFPLFARGKRGVALTEAGARIAAQLHPALERIATAFAEARCEDASVLSVSSSNTFAVNWLAGRLGGFQMARPDMAVRLHVSDSFVDFARDGIDVAVRGGKGPWPGLKRHLLMRVTIAAVMSPALAAAHGPFAAPADLARLPLLSPDDFWWDIFFGAADAAKDARTRPAIRLNSQVMEGRAAVAGQGVAIVNPLMWQAELASGLLVQPFPGVDADHYFWLVYPEERANVAKIRAFRDWILTEGAEGLSPPAPSPASDG</sequence>
<dbReference type="PANTHER" id="PTHR30537">
    <property type="entry name" value="HTH-TYPE TRANSCRIPTIONAL REGULATOR"/>
    <property type="match status" value="1"/>
</dbReference>
<dbReference type="InterPro" id="IPR036390">
    <property type="entry name" value="WH_DNA-bd_sf"/>
</dbReference>
<dbReference type="Pfam" id="PF03466">
    <property type="entry name" value="LysR_substrate"/>
    <property type="match status" value="1"/>
</dbReference>
<dbReference type="InterPro" id="IPR036388">
    <property type="entry name" value="WH-like_DNA-bd_sf"/>
</dbReference>
<dbReference type="OrthoDB" id="9813056at2"/>
<evidence type="ECO:0000256" key="1">
    <source>
        <dbReference type="ARBA" id="ARBA00009437"/>
    </source>
</evidence>
<dbReference type="AlphaFoldDB" id="A0A396RPY6"/>
<evidence type="ECO:0000313" key="6">
    <source>
        <dbReference type="EMBL" id="RHW18518.1"/>
    </source>
</evidence>
<dbReference type="Gene3D" id="3.40.190.10">
    <property type="entry name" value="Periplasmic binding protein-like II"/>
    <property type="match status" value="2"/>
</dbReference>
<keyword evidence="7" id="KW-1185">Reference proteome</keyword>
<evidence type="ECO:0000259" key="5">
    <source>
        <dbReference type="PROSITE" id="PS50931"/>
    </source>
</evidence>
<dbReference type="Pfam" id="PF00126">
    <property type="entry name" value="HTH_1"/>
    <property type="match status" value="1"/>
</dbReference>
<dbReference type="InterPro" id="IPR000847">
    <property type="entry name" value="LysR_HTH_N"/>
</dbReference>
<dbReference type="EMBL" id="QWLV01000002">
    <property type="protein sequence ID" value="RHW18518.1"/>
    <property type="molecule type" value="Genomic_DNA"/>
</dbReference>
<dbReference type="PANTHER" id="PTHR30537:SF74">
    <property type="entry name" value="HTH-TYPE TRANSCRIPTIONAL REGULATOR TRPI"/>
    <property type="match status" value="1"/>
</dbReference>
<evidence type="ECO:0000256" key="3">
    <source>
        <dbReference type="ARBA" id="ARBA00023125"/>
    </source>
</evidence>
<dbReference type="InterPro" id="IPR005119">
    <property type="entry name" value="LysR_subst-bd"/>
</dbReference>
<dbReference type="FunFam" id="1.10.10.10:FF:000001">
    <property type="entry name" value="LysR family transcriptional regulator"/>
    <property type="match status" value="1"/>
</dbReference>
<evidence type="ECO:0000313" key="7">
    <source>
        <dbReference type="Proteomes" id="UP000266693"/>
    </source>
</evidence>
<dbReference type="PROSITE" id="PS50931">
    <property type="entry name" value="HTH_LYSR"/>
    <property type="match status" value="1"/>
</dbReference>
<dbReference type="InterPro" id="IPR058163">
    <property type="entry name" value="LysR-type_TF_proteobact-type"/>
</dbReference>